<evidence type="ECO:0000313" key="3">
    <source>
        <dbReference type="Proteomes" id="UP000035287"/>
    </source>
</evidence>
<dbReference type="PATRIC" id="fig|1348774.3.peg.1080"/>
<dbReference type="NCBIfam" id="TIGR03032">
    <property type="entry name" value="TIGR03032 family protein"/>
    <property type="match status" value="1"/>
</dbReference>
<keyword evidence="3" id="KW-1185">Reference proteome</keyword>
<dbReference type="InterPro" id="IPR017481">
    <property type="entry name" value="CHP03032"/>
</dbReference>
<protein>
    <recommendedName>
        <fullName evidence="1">Conserved hypothetical protein CHP03032 domain-containing protein</fullName>
    </recommendedName>
</protein>
<evidence type="ECO:0000313" key="2">
    <source>
        <dbReference type="EMBL" id="AKM11552.1"/>
    </source>
</evidence>
<reference evidence="2 3" key="1">
    <citation type="submission" date="2015-06" db="EMBL/GenBank/DDBJ databases">
        <authorList>
            <person name="Zeng Y."/>
            <person name="Huang Y."/>
        </authorList>
    </citation>
    <scope>NUCLEOTIDE SEQUENCE [LARGE SCALE GENOMIC DNA]</scope>
    <source>
        <strain evidence="2 3">PQ-2</strain>
    </source>
</reference>
<dbReference type="Pfam" id="PF16261">
    <property type="entry name" value="DUF4915"/>
    <property type="match status" value="1"/>
</dbReference>
<evidence type="ECO:0000259" key="1">
    <source>
        <dbReference type="Pfam" id="PF16261"/>
    </source>
</evidence>
<sequence>MADESKPSEVTYSQSGGLVALLARLNISVALTSYQSGLLYMLGRNPKGGLHLHQCGMPKPMGVKHEADGSLTLACGYQILRMENVLKPDQRVNQLFDRCYVPRTVHVTGSLDAHDVGLDGAGNPIFVNTRYNCLATVDPKHSFREIWRPSFITDLVQEDRCHLNGLAMNGNEPAYVTAVSRSNTIDGWRDRRSDGGVVIDVKKNVVVCEGLSMPHSPRLHNGKLWVLNSGTGELGTVEGVETGRGRFVPHTFLPGFTRGLAFAGNFAFVGLSRPRYKRFEGLDLDRRLKETDSEPWTGMQVIDLNSGRCAEWFRIDGSVAELYDVEVVPGAACPMTVNPTSSEIAQLITHA</sequence>
<proteinExistence type="predicted"/>
<dbReference type="STRING" id="1348774.AB433_05150"/>
<dbReference type="SUPFAM" id="SSF63829">
    <property type="entry name" value="Calcium-dependent phosphotriesterase"/>
    <property type="match status" value="1"/>
</dbReference>
<dbReference type="EMBL" id="CP011770">
    <property type="protein sequence ID" value="AKM11552.1"/>
    <property type="molecule type" value="Genomic_DNA"/>
</dbReference>
<feature type="domain" description="Conserved hypothetical protein CHP03032" evidence="1">
    <location>
        <begin position="18"/>
        <end position="336"/>
    </location>
</feature>
<dbReference type="AlphaFoldDB" id="A0A0G3XK42"/>
<dbReference type="Proteomes" id="UP000035287">
    <property type="component" value="Chromosome"/>
</dbReference>
<name>A0A0G3XK42_9SPHN</name>
<dbReference type="KEGG" id="cna:AB433_05150"/>
<organism evidence="2 3">
    <name type="scientific">Croceicoccus naphthovorans</name>
    <dbReference type="NCBI Taxonomy" id="1348774"/>
    <lineage>
        <taxon>Bacteria</taxon>
        <taxon>Pseudomonadati</taxon>
        <taxon>Pseudomonadota</taxon>
        <taxon>Alphaproteobacteria</taxon>
        <taxon>Sphingomonadales</taxon>
        <taxon>Erythrobacteraceae</taxon>
        <taxon>Croceicoccus</taxon>
    </lineage>
</organism>
<accession>A0A0G3XK42</accession>
<gene>
    <name evidence="2" type="ORF">AB433_05150</name>
</gene>